<dbReference type="AlphaFoldDB" id="A0A1G8FPV6"/>
<gene>
    <name evidence="1" type="ORF">SAMN05443529_12039</name>
</gene>
<evidence type="ECO:0000313" key="2">
    <source>
        <dbReference type="Proteomes" id="UP000198656"/>
    </source>
</evidence>
<evidence type="ECO:0000313" key="1">
    <source>
        <dbReference type="EMBL" id="SDH84223.1"/>
    </source>
</evidence>
<keyword evidence="2" id="KW-1185">Reference proteome</keyword>
<sequence>MNFPEDSHNAKQNHGFRRFQGSLVVLNTELMAAIFEQDYTVFLKTLEESIMAFNQLEN</sequence>
<dbReference type="STRING" id="1121419.SAMN05443529_12039"/>
<accession>A0A1G8FPV6</accession>
<dbReference type="Proteomes" id="UP000198656">
    <property type="component" value="Unassembled WGS sequence"/>
</dbReference>
<reference evidence="2" key="1">
    <citation type="submission" date="2016-10" db="EMBL/GenBank/DDBJ databases">
        <authorList>
            <person name="Varghese N."/>
            <person name="Submissions S."/>
        </authorList>
    </citation>
    <scope>NUCLEOTIDE SEQUENCE [LARGE SCALE GENOMIC DNA]</scope>
    <source>
        <strain evidence="2">DSM 8344</strain>
    </source>
</reference>
<protein>
    <submittedName>
        <fullName evidence="1">Uncharacterized protein</fullName>
    </submittedName>
</protein>
<name>A0A1G8FPV6_9FIRM</name>
<proteinExistence type="predicted"/>
<dbReference type="EMBL" id="FNCP01000020">
    <property type="protein sequence ID" value="SDH84223.1"/>
    <property type="molecule type" value="Genomic_DNA"/>
</dbReference>
<organism evidence="1 2">
    <name type="scientific">Desulfosporosinus hippei DSM 8344</name>
    <dbReference type="NCBI Taxonomy" id="1121419"/>
    <lineage>
        <taxon>Bacteria</taxon>
        <taxon>Bacillati</taxon>
        <taxon>Bacillota</taxon>
        <taxon>Clostridia</taxon>
        <taxon>Eubacteriales</taxon>
        <taxon>Desulfitobacteriaceae</taxon>
        <taxon>Desulfosporosinus</taxon>
    </lineage>
</organism>